<evidence type="ECO:0000313" key="2">
    <source>
        <dbReference type="EMBL" id="RHC65894.1"/>
    </source>
</evidence>
<evidence type="ECO:0000256" key="1">
    <source>
        <dbReference type="SAM" id="Phobius"/>
    </source>
</evidence>
<dbReference type="InterPro" id="IPR012902">
    <property type="entry name" value="N_methyl_site"/>
</dbReference>
<protein>
    <submittedName>
        <fullName evidence="2">Prepilin-type N-terminal cleavage/methylation domain-containing protein</fullName>
    </submittedName>
</protein>
<organism evidence="2 3">
    <name type="scientific">Anaerobutyricum hallii</name>
    <dbReference type="NCBI Taxonomy" id="39488"/>
    <lineage>
        <taxon>Bacteria</taxon>
        <taxon>Bacillati</taxon>
        <taxon>Bacillota</taxon>
        <taxon>Clostridia</taxon>
        <taxon>Lachnospirales</taxon>
        <taxon>Lachnospiraceae</taxon>
        <taxon>Anaerobutyricum</taxon>
    </lineage>
</organism>
<dbReference type="NCBIfam" id="TIGR02532">
    <property type="entry name" value="IV_pilin_GFxxxE"/>
    <property type="match status" value="1"/>
</dbReference>
<keyword evidence="1" id="KW-0812">Transmembrane</keyword>
<dbReference type="InterPro" id="IPR045584">
    <property type="entry name" value="Pilin-like"/>
</dbReference>
<accession>A0A414B6J0</accession>
<dbReference type="SUPFAM" id="SSF54523">
    <property type="entry name" value="Pili subunits"/>
    <property type="match status" value="1"/>
</dbReference>
<dbReference type="Gene3D" id="3.30.700.10">
    <property type="entry name" value="Glycoprotein, Type 4 Pilin"/>
    <property type="match status" value="1"/>
</dbReference>
<dbReference type="RefSeq" id="WP_118380971.1">
    <property type="nucleotide sequence ID" value="NZ_CABJFJ010000006.1"/>
</dbReference>
<name>A0A414B6J0_9FIRM</name>
<keyword evidence="3" id="KW-1185">Reference proteome</keyword>
<dbReference type="PROSITE" id="PS00409">
    <property type="entry name" value="PROKAR_NTER_METHYL"/>
    <property type="match status" value="1"/>
</dbReference>
<feature type="transmembrane region" description="Helical" evidence="1">
    <location>
        <begin position="46"/>
        <end position="66"/>
    </location>
</feature>
<gene>
    <name evidence="2" type="ORF">DW833_06785</name>
</gene>
<comment type="caution">
    <text evidence="2">The sequence shown here is derived from an EMBL/GenBank/DDBJ whole genome shotgun (WGS) entry which is preliminary data.</text>
</comment>
<dbReference type="Proteomes" id="UP000284621">
    <property type="component" value="Unassembled WGS sequence"/>
</dbReference>
<keyword evidence="1" id="KW-0472">Membrane</keyword>
<keyword evidence="1" id="KW-1133">Transmembrane helix</keyword>
<evidence type="ECO:0000313" key="3">
    <source>
        <dbReference type="Proteomes" id="UP000284621"/>
    </source>
</evidence>
<dbReference type="Pfam" id="PF07963">
    <property type="entry name" value="N_methyl"/>
    <property type="match status" value="1"/>
</dbReference>
<dbReference type="EMBL" id="QSID01000006">
    <property type="protein sequence ID" value="RHC65894.1"/>
    <property type="molecule type" value="Genomic_DNA"/>
</dbReference>
<sequence>MSEQKIFSKKTSAEKTLKKTCTDTILVDKKISDSTFSGKKMVDKGFTLVEMIIVLSIFVILIGILVPSLNALIDYRATRAAKSIVSGLERMRTEAESRLVAEMKLERKSDGYYISYCEYRGKKSGMVWSDEKKIAPTKTKIEYKLDDYDTPRPIEMEEGESNSLIFTVDRNTGGFRPLQIQAVTTEDVNAMIDANTNLENSGVANTKGTDLSYYDKKMKSGQYAECYQIIVSGRVKKRTISLEQSTGKVTMTVS</sequence>
<reference evidence="2 3" key="1">
    <citation type="submission" date="2018-08" db="EMBL/GenBank/DDBJ databases">
        <title>A genome reference for cultivated species of the human gut microbiota.</title>
        <authorList>
            <person name="Zou Y."/>
            <person name="Xue W."/>
            <person name="Luo G."/>
        </authorList>
    </citation>
    <scope>NUCLEOTIDE SEQUENCE [LARGE SCALE GENOMIC DNA]</scope>
    <source>
        <strain evidence="2 3">AM34-3LB</strain>
    </source>
</reference>
<dbReference type="AlphaFoldDB" id="A0A414B6J0"/>
<proteinExistence type="predicted"/>